<dbReference type="EMBL" id="JBAMMX010000012">
    <property type="protein sequence ID" value="KAK6929837.1"/>
    <property type="molecule type" value="Genomic_DNA"/>
</dbReference>
<dbReference type="SMART" id="SM00061">
    <property type="entry name" value="MATH"/>
    <property type="match status" value="1"/>
</dbReference>
<reference evidence="3 4" key="1">
    <citation type="submission" date="2023-12" db="EMBL/GenBank/DDBJ databases">
        <title>A high-quality genome assembly for Dillenia turbinata (Dilleniales).</title>
        <authorList>
            <person name="Chanderbali A."/>
        </authorList>
    </citation>
    <scope>NUCLEOTIDE SEQUENCE [LARGE SCALE GENOMIC DNA]</scope>
    <source>
        <strain evidence="3">LSX21</strain>
        <tissue evidence="3">Leaf</tissue>
    </source>
</reference>
<dbReference type="InterPro" id="IPR002083">
    <property type="entry name" value="MATH/TRAF_dom"/>
</dbReference>
<feature type="compositionally biased region" description="Low complexity" evidence="1">
    <location>
        <begin position="618"/>
        <end position="637"/>
    </location>
</feature>
<feature type="compositionally biased region" description="Basic residues" evidence="1">
    <location>
        <begin position="494"/>
        <end position="511"/>
    </location>
</feature>
<gene>
    <name evidence="3" type="ORF">RJ641_003931</name>
</gene>
<feature type="domain" description="MATH" evidence="2">
    <location>
        <begin position="67"/>
        <end position="189"/>
    </location>
</feature>
<dbReference type="Proteomes" id="UP001370490">
    <property type="component" value="Unassembled WGS sequence"/>
</dbReference>
<feature type="compositionally biased region" description="Basic and acidic residues" evidence="1">
    <location>
        <begin position="738"/>
        <end position="753"/>
    </location>
</feature>
<feature type="region of interest" description="Disordered" evidence="1">
    <location>
        <begin position="731"/>
        <end position="782"/>
    </location>
</feature>
<proteinExistence type="predicted"/>
<feature type="compositionally biased region" description="Polar residues" evidence="1">
    <location>
        <begin position="668"/>
        <end position="684"/>
    </location>
</feature>
<feature type="region of interest" description="Disordered" evidence="1">
    <location>
        <begin position="476"/>
        <end position="702"/>
    </location>
</feature>
<evidence type="ECO:0000256" key="1">
    <source>
        <dbReference type="SAM" id="MobiDB-lite"/>
    </source>
</evidence>
<feature type="compositionally biased region" description="Polar residues" evidence="1">
    <location>
        <begin position="596"/>
        <end position="610"/>
    </location>
</feature>
<feature type="compositionally biased region" description="Basic and acidic residues" evidence="1">
    <location>
        <begin position="400"/>
        <end position="427"/>
    </location>
</feature>
<dbReference type="PANTHER" id="PTHR47477">
    <property type="entry name" value="TNF RECEPTOR-ASSOCIATED FACTOR HOMOLOG 1A"/>
    <property type="match status" value="1"/>
</dbReference>
<dbReference type="InterPro" id="IPR008974">
    <property type="entry name" value="TRAF-like"/>
</dbReference>
<feature type="region of interest" description="Disordered" evidence="1">
    <location>
        <begin position="805"/>
        <end position="849"/>
    </location>
</feature>
<protein>
    <submittedName>
        <fullName evidence="3">MATH/TRAF domain</fullName>
    </submittedName>
</protein>
<feature type="region of interest" description="Disordered" evidence="1">
    <location>
        <begin position="398"/>
        <end position="427"/>
    </location>
</feature>
<dbReference type="Gene3D" id="2.60.210.10">
    <property type="entry name" value="Apoptosis, Tumor Necrosis Factor Receptor Associated Protein 2, Chain A"/>
    <property type="match status" value="1"/>
</dbReference>
<feature type="region of interest" description="Disordered" evidence="1">
    <location>
        <begin position="1"/>
        <end position="55"/>
    </location>
</feature>
<feature type="compositionally biased region" description="Low complexity" evidence="1">
    <location>
        <begin position="754"/>
        <end position="771"/>
    </location>
</feature>
<dbReference type="Pfam" id="PF22486">
    <property type="entry name" value="MATH_2"/>
    <property type="match status" value="1"/>
</dbReference>
<sequence>MAGTASEDSGVGSSSEGLSSGQRCQSIEALAEWRSSEQVENGIPSTSPSYWDTDDDDDCGPKPSDLYGKHTWKIEKFSQITKRELRSSAFEVGGYKWYILIYPQGCDVCNHLSLFLCVANHDKLLPGWSHFAQFTIAVVNKDPKKSKYSDTLHRFWKKEHDWGWKKFMELSKVFDGFIDADTLIIKAQVQVIRRDPHGRTHCHVSMAAKQQMSVKDHLCDLGISHHEYGKGSSGTSLGFAISREKADRPFRCLDCQYRRELVRVYLTNVEQICRRFVEERRGKLGKLLDDKKRWSSFCSFWSGIDQNARRRMSREKSDMILKIIVKHFFIEKEVTSTLVMDSLYSGLKALEGQAKGKKGRAKPVDVEETPAPIVRVEKDSFVLVDDVLILLERAAMEPLPPKDDKGPQNRTKEGGSGEDFNKDSIERDERRLTELGRRTGEIFVLAHIFSNKIEVAYQEAVALKRQEELIREEEAWMGESEHKTKRSAAEREKKSKKKQAKQKKNNRRGKDKGRDERTEVVVQDKHQQESPIDEEDDFTAEQAQNHFEKADALEDVSDVSDAVDCTAEALHPDSEDRDASPVNWDTDASEVHLPTEASSGEVSGLSSVQNGKGEKKSPSVLDDSSSTCSTDSVPSVVMNGPYKGNSLPNNKNQKSPSRGKHQQYKVMSDQSSRVNEIDSSSSEPVTKVGHANDASADCKTADNNSDAVVLSLHERIKWLEQHVVKKDEEVVSLQKKLSIKDKADTERISKEKMSAAPSSSSPPRRVPTASPQKPDFSSATAGANSVLAGRATSNNLQQTNKVSPQILPSQNAVPQPDIQKASNAKPVERPTTQQVSRPSSAPLFPGPKQVAPVVSTAQTAPTPILARSVSAAGRMCPDPSPANHGYVPQSAAGRLGPEPSLANQIHVPHSYRNAIVGNTVTANSATLTQYQHSQSPSADPTSSFSPAVTSLSTLVQALNPSSSMASAFSSSVVPFSTLSQAANTSSLLSVSAFSQPVSPSPALSQAVNRSSTFSPSVNPPPTLAHAVNRSSSSFSAAVNPPPTLSQAVNQSSTALSSVVKPSPVFSQPGSSMFLSRSSDMMDSSLTNPSFSFGISARELPQARLQWMESPQRDAGRSTLRDTSLLTDIQNLDFHKPVFRGSQERFAAEFPASTSGRQHHSAFADEFPHLDIINDLLEDEQSVGNMGIESRVYSHVSNGHHHLLNRQSTFPRDVSLSGEASSSTSCRLDRTMGYHDNRLQRGYNSFSGPFESSRNLVSQINQAIPYVNGQVDGLTSNRWPTTSFELSMHSFRGTESDGYPYRVPDYANLASSLNGYS</sequence>
<feature type="compositionally biased region" description="Basic and acidic residues" evidence="1">
    <location>
        <begin position="512"/>
        <end position="528"/>
    </location>
</feature>
<dbReference type="PANTHER" id="PTHR47477:SF8">
    <property type="entry name" value="TNF RECEPTOR-ASSOCIATED FACTOR HOMOLOG 1A"/>
    <property type="match status" value="1"/>
</dbReference>
<organism evidence="3 4">
    <name type="scientific">Dillenia turbinata</name>
    <dbReference type="NCBI Taxonomy" id="194707"/>
    <lineage>
        <taxon>Eukaryota</taxon>
        <taxon>Viridiplantae</taxon>
        <taxon>Streptophyta</taxon>
        <taxon>Embryophyta</taxon>
        <taxon>Tracheophyta</taxon>
        <taxon>Spermatophyta</taxon>
        <taxon>Magnoliopsida</taxon>
        <taxon>eudicotyledons</taxon>
        <taxon>Gunneridae</taxon>
        <taxon>Pentapetalae</taxon>
        <taxon>Dilleniales</taxon>
        <taxon>Dilleniaceae</taxon>
        <taxon>Dillenia</taxon>
    </lineage>
</organism>
<dbReference type="PROSITE" id="PS50144">
    <property type="entry name" value="MATH"/>
    <property type="match status" value="1"/>
</dbReference>
<feature type="compositionally biased region" description="Basic and acidic residues" evidence="1">
    <location>
        <begin position="476"/>
        <end position="493"/>
    </location>
</feature>
<feature type="compositionally biased region" description="Low complexity" evidence="1">
    <location>
        <begin position="1"/>
        <end position="21"/>
    </location>
</feature>
<evidence type="ECO:0000313" key="4">
    <source>
        <dbReference type="Proteomes" id="UP001370490"/>
    </source>
</evidence>
<evidence type="ECO:0000313" key="3">
    <source>
        <dbReference type="EMBL" id="KAK6929837.1"/>
    </source>
</evidence>
<dbReference type="InterPro" id="IPR055327">
    <property type="entry name" value="TRAF1A/B"/>
</dbReference>
<accession>A0AAN8Z9M1</accession>
<name>A0AAN8Z9M1_9MAGN</name>
<feature type="compositionally biased region" description="Basic and acidic residues" evidence="1">
    <location>
        <begin position="570"/>
        <end position="579"/>
    </location>
</feature>
<feature type="compositionally biased region" description="Polar residues" evidence="1">
    <location>
        <begin position="646"/>
        <end position="656"/>
    </location>
</feature>
<feature type="compositionally biased region" description="Polar residues" evidence="1">
    <location>
        <begin position="830"/>
        <end position="839"/>
    </location>
</feature>
<dbReference type="CDD" id="cd00121">
    <property type="entry name" value="MATH"/>
    <property type="match status" value="1"/>
</dbReference>
<feature type="non-terminal residue" evidence="3">
    <location>
        <position position="1316"/>
    </location>
</feature>
<keyword evidence="4" id="KW-1185">Reference proteome</keyword>
<evidence type="ECO:0000259" key="2">
    <source>
        <dbReference type="PROSITE" id="PS50144"/>
    </source>
</evidence>
<dbReference type="SUPFAM" id="SSF49599">
    <property type="entry name" value="TRAF domain-like"/>
    <property type="match status" value="1"/>
</dbReference>
<comment type="caution">
    <text evidence="3">The sequence shown here is derived from an EMBL/GenBank/DDBJ whole genome shotgun (WGS) entry which is preliminary data.</text>
</comment>